<protein>
    <submittedName>
        <fullName evidence="1">Uncharacterized protein</fullName>
    </submittedName>
</protein>
<evidence type="ECO:0000313" key="2">
    <source>
        <dbReference type="Proteomes" id="UP000076722"/>
    </source>
</evidence>
<evidence type="ECO:0000313" key="1">
    <source>
        <dbReference type="EMBL" id="KZS87344.1"/>
    </source>
</evidence>
<reference evidence="1 2" key="1">
    <citation type="journal article" date="2016" name="Mol. Biol. Evol.">
        <title>Comparative Genomics of Early-Diverging Mushroom-Forming Fungi Provides Insights into the Origins of Lignocellulose Decay Capabilities.</title>
        <authorList>
            <person name="Nagy L.G."/>
            <person name="Riley R."/>
            <person name="Tritt A."/>
            <person name="Adam C."/>
            <person name="Daum C."/>
            <person name="Floudas D."/>
            <person name="Sun H."/>
            <person name="Yadav J.S."/>
            <person name="Pangilinan J."/>
            <person name="Larsson K.H."/>
            <person name="Matsuura K."/>
            <person name="Barry K."/>
            <person name="Labutti K."/>
            <person name="Kuo R."/>
            <person name="Ohm R.A."/>
            <person name="Bhattacharya S.S."/>
            <person name="Shirouzu T."/>
            <person name="Yoshinaga Y."/>
            <person name="Martin F.M."/>
            <person name="Grigoriev I.V."/>
            <person name="Hibbett D.S."/>
        </authorList>
    </citation>
    <scope>NUCLEOTIDE SEQUENCE [LARGE SCALE GENOMIC DNA]</scope>
    <source>
        <strain evidence="1 2">HHB9708</strain>
    </source>
</reference>
<dbReference type="OrthoDB" id="6108017at2759"/>
<sequence>MESNLQLEKRRAERDAAEYKQRALRYDFTFVSKFKANPASAMIGSPTGSPRKVNV</sequence>
<dbReference type="EMBL" id="KV419451">
    <property type="protein sequence ID" value="KZS87344.1"/>
    <property type="molecule type" value="Genomic_DNA"/>
</dbReference>
<gene>
    <name evidence="1" type="ORF">SISNIDRAFT_460949</name>
</gene>
<dbReference type="Proteomes" id="UP000076722">
    <property type="component" value="Unassembled WGS sequence"/>
</dbReference>
<accession>A0A164N4G1</accession>
<dbReference type="AlphaFoldDB" id="A0A164N4G1"/>
<name>A0A164N4G1_9AGAM</name>
<keyword evidence="2" id="KW-1185">Reference proteome</keyword>
<organism evidence="1 2">
    <name type="scientific">Sistotremastrum niveocremeum HHB9708</name>
    <dbReference type="NCBI Taxonomy" id="1314777"/>
    <lineage>
        <taxon>Eukaryota</taxon>
        <taxon>Fungi</taxon>
        <taxon>Dikarya</taxon>
        <taxon>Basidiomycota</taxon>
        <taxon>Agaricomycotina</taxon>
        <taxon>Agaricomycetes</taxon>
        <taxon>Sistotremastrales</taxon>
        <taxon>Sistotremastraceae</taxon>
        <taxon>Sertulicium</taxon>
        <taxon>Sertulicium niveocremeum</taxon>
    </lineage>
</organism>
<proteinExistence type="predicted"/>